<feature type="region of interest" description="Disordered" evidence="8">
    <location>
        <begin position="1"/>
        <end position="21"/>
    </location>
</feature>
<evidence type="ECO:0000256" key="6">
    <source>
        <dbReference type="ARBA" id="ARBA00023163"/>
    </source>
</evidence>
<dbReference type="PANTHER" id="PTHR31713:SF43">
    <property type="entry name" value="CALMODULIN-BINDING PROTEIN 60 G"/>
    <property type="match status" value="1"/>
</dbReference>
<proteinExistence type="inferred from homology"/>
<comment type="caution">
    <text evidence="12">The sequence shown here is derived from an EMBL/GenBank/DDBJ whole genome shotgun (WGS) entry which is preliminary data.</text>
</comment>
<protein>
    <recommendedName>
        <fullName evidence="14">Calmodulin-binding protein</fullName>
    </recommendedName>
</protein>
<evidence type="ECO:0000259" key="11">
    <source>
        <dbReference type="Pfam" id="PF20452"/>
    </source>
</evidence>
<evidence type="ECO:0000256" key="1">
    <source>
        <dbReference type="ARBA" id="ARBA00004123"/>
    </source>
</evidence>
<keyword evidence="4" id="KW-0238">DNA-binding</keyword>
<keyword evidence="5" id="KW-0010">Activator</keyword>
<dbReference type="AlphaFoldDB" id="A0A9Q1GTE9"/>
<dbReference type="Pfam" id="PF20451">
    <property type="entry name" value="Calmod_bind_M"/>
    <property type="match status" value="1"/>
</dbReference>
<dbReference type="GO" id="GO:0043565">
    <property type="term" value="F:sequence-specific DNA binding"/>
    <property type="evidence" value="ECO:0007669"/>
    <property type="project" value="TreeGrafter"/>
</dbReference>
<feature type="compositionally biased region" description="Polar residues" evidence="8">
    <location>
        <begin position="9"/>
        <end position="21"/>
    </location>
</feature>
<dbReference type="Proteomes" id="UP001153076">
    <property type="component" value="Unassembled WGS sequence"/>
</dbReference>
<organism evidence="12 13">
    <name type="scientific">Carnegiea gigantea</name>
    <dbReference type="NCBI Taxonomy" id="171969"/>
    <lineage>
        <taxon>Eukaryota</taxon>
        <taxon>Viridiplantae</taxon>
        <taxon>Streptophyta</taxon>
        <taxon>Embryophyta</taxon>
        <taxon>Tracheophyta</taxon>
        <taxon>Spermatophyta</taxon>
        <taxon>Magnoliopsida</taxon>
        <taxon>eudicotyledons</taxon>
        <taxon>Gunneridae</taxon>
        <taxon>Pentapetalae</taxon>
        <taxon>Caryophyllales</taxon>
        <taxon>Cactineae</taxon>
        <taxon>Cactaceae</taxon>
        <taxon>Cactoideae</taxon>
        <taxon>Echinocereeae</taxon>
        <taxon>Carnegiea</taxon>
    </lineage>
</organism>
<keyword evidence="13" id="KW-1185">Reference proteome</keyword>
<feature type="domain" description="Calmodulin binding protein C-terminal" evidence="11">
    <location>
        <begin position="351"/>
        <end position="412"/>
    </location>
</feature>
<name>A0A9Q1GTE9_9CARY</name>
<evidence type="ECO:0000256" key="5">
    <source>
        <dbReference type="ARBA" id="ARBA00023159"/>
    </source>
</evidence>
<evidence type="ECO:0000313" key="13">
    <source>
        <dbReference type="Proteomes" id="UP001153076"/>
    </source>
</evidence>
<dbReference type="GO" id="GO:0080142">
    <property type="term" value="P:regulation of salicylic acid biosynthetic process"/>
    <property type="evidence" value="ECO:0007669"/>
    <property type="project" value="TreeGrafter"/>
</dbReference>
<evidence type="ECO:0000259" key="10">
    <source>
        <dbReference type="Pfam" id="PF20451"/>
    </source>
</evidence>
<gene>
    <name evidence="12" type="ORF">Cgig2_018064</name>
</gene>
<evidence type="ECO:0008006" key="14">
    <source>
        <dbReference type="Google" id="ProtNLM"/>
    </source>
</evidence>
<evidence type="ECO:0000259" key="9">
    <source>
        <dbReference type="Pfam" id="PF07887"/>
    </source>
</evidence>
<keyword evidence="6" id="KW-0804">Transcription</keyword>
<dbReference type="InterPro" id="IPR046829">
    <property type="entry name" value="Calmod_bind_C"/>
</dbReference>
<feature type="domain" description="Calmodulin binding protein-like N-terminal" evidence="9">
    <location>
        <begin position="123"/>
        <end position="268"/>
    </location>
</feature>
<comment type="similarity">
    <text evidence="2">Belongs to the plant ACBP60 protein family.</text>
</comment>
<dbReference type="InterPro" id="IPR046831">
    <property type="entry name" value="Calmodulin_bind_N"/>
</dbReference>
<comment type="subcellular location">
    <subcellularLocation>
        <location evidence="1">Nucleus</location>
    </subcellularLocation>
</comment>
<evidence type="ECO:0000256" key="4">
    <source>
        <dbReference type="ARBA" id="ARBA00023125"/>
    </source>
</evidence>
<dbReference type="InterPro" id="IPR012416">
    <property type="entry name" value="CBP60"/>
</dbReference>
<keyword evidence="3" id="KW-0805">Transcription regulation</keyword>
<dbReference type="GO" id="GO:0003700">
    <property type="term" value="F:DNA-binding transcription factor activity"/>
    <property type="evidence" value="ECO:0007669"/>
    <property type="project" value="TreeGrafter"/>
</dbReference>
<sequence>MDLRWGSVDQLTNPQSHDQANPTEVCWCRGASNLMEVKWVQDLVGLIRSSVREEVEDGIKRLVLPYLHSQQTLNLPPSTLQLVARLQPSDSGRSGMPFFYILRLMLVTDRQQIWLSLFESSSLQLQFVGTLPDTLLTFKNIQVEDASALRVELQDSTGSRVEVGHESSAKIQIVALDGDFEVDGRDHWTKEEFYENVLSPREGKPPLLRGQCEISLSKGVVIVSDISFTDNSTWRRSRKFRLGAQVIKGFPPGIVIREAVSRAFKVKERRTESSQKHKTPILEDETWRLVNIAKKGPYHQRLADKNIHTLKDFLQLYHTNAKKLQEILHVPEKKWLEILKNAESCLLTSEHYRYYDGARGVELILDCVFNIVSVTFVGQDSQPYGALDDSCKDFVNKLREFAYEKRSELETYVPTNQALVQPQLLCPSGISWTNMLCPGSQGTYQGEQVVQVNSYVPSLPPCTLRYADGHQPEASIGHVTDLDWTNEFLNLPTTPEDRANHFEASEDDYVTSKLKAVCCVTKAAVMFMISIQQDSTTPKKKQKVQ</sequence>
<dbReference type="EMBL" id="JAKOGI010001265">
    <property type="protein sequence ID" value="KAJ8426596.1"/>
    <property type="molecule type" value="Genomic_DNA"/>
</dbReference>
<evidence type="ECO:0000256" key="3">
    <source>
        <dbReference type="ARBA" id="ARBA00023015"/>
    </source>
</evidence>
<dbReference type="PANTHER" id="PTHR31713">
    <property type="entry name" value="OS02G0177800 PROTEIN"/>
    <property type="match status" value="1"/>
</dbReference>
<evidence type="ECO:0000256" key="7">
    <source>
        <dbReference type="ARBA" id="ARBA00023242"/>
    </source>
</evidence>
<dbReference type="Pfam" id="PF20452">
    <property type="entry name" value="Calmod_bind_C"/>
    <property type="match status" value="1"/>
</dbReference>
<dbReference type="GO" id="GO:0005634">
    <property type="term" value="C:nucleus"/>
    <property type="evidence" value="ECO:0007669"/>
    <property type="project" value="UniProtKB-SubCell"/>
</dbReference>
<dbReference type="InterPro" id="IPR046830">
    <property type="entry name" value="Calmod_bind_M"/>
</dbReference>
<reference evidence="12" key="1">
    <citation type="submission" date="2022-04" db="EMBL/GenBank/DDBJ databases">
        <title>Carnegiea gigantea Genome sequencing and assembly v2.</title>
        <authorList>
            <person name="Copetti D."/>
            <person name="Sanderson M.J."/>
            <person name="Burquez A."/>
            <person name="Wojciechowski M.F."/>
        </authorList>
    </citation>
    <scope>NUCLEOTIDE SEQUENCE</scope>
    <source>
        <strain evidence="12">SGP5-SGP5p</strain>
        <tissue evidence="12">Aerial part</tissue>
    </source>
</reference>
<evidence type="ECO:0000256" key="8">
    <source>
        <dbReference type="SAM" id="MobiDB-lite"/>
    </source>
</evidence>
<keyword evidence="7" id="KW-0539">Nucleus</keyword>
<dbReference type="GO" id="GO:0005516">
    <property type="term" value="F:calmodulin binding"/>
    <property type="evidence" value="ECO:0007669"/>
    <property type="project" value="InterPro"/>
</dbReference>
<evidence type="ECO:0000256" key="2">
    <source>
        <dbReference type="ARBA" id="ARBA00007214"/>
    </source>
</evidence>
<accession>A0A9Q1GTE9</accession>
<dbReference type="Pfam" id="PF07887">
    <property type="entry name" value="Calmodulin_bind"/>
    <property type="match status" value="1"/>
</dbReference>
<evidence type="ECO:0000313" key="12">
    <source>
        <dbReference type="EMBL" id="KAJ8426596.1"/>
    </source>
</evidence>
<feature type="domain" description="Calmodulin binding protein central" evidence="10">
    <location>
        <begin position="282"/>
        <end position="345"/>
    </location>
</feature>
<dbReference type="OrthoDB" id="1744061at2759"/>